<protein>
    <submittedName>
        <fullName evidence="2">RNA-directed DNA polymerase</fullName>
    </submittedName>
</protein>
<organism evidence="2 3">
    <name type="scientific">Acetonema longum DSM 6540</name>
    <dbReference type="NCBI Taxonomy" id="1009370"/>
    <lineage>
        <taxon>Bacteria</taxon>
        <taxon>Bacillati</taxon>
        <taxon>Bacillota</taxon>
        <taxon>Negativicutes</taxon>
        <taxon>Acetonemataceae</taxon>
        <taxon>Acetonema</taxon>
    </lineage>
</organism>
<feature type="domain" description="Reverse transcriptase" evidence="1">
    <location>
        <begin position="66"/>
        <end position="291"/>
    </location>
</feature>
<dbReference type="SUPFAM" id="SSF56672">
    <property type="entry name" value="DNA/RNA polymerases"/>
    <property type="match status" value="1"/>
</dbReference>
<gene>
    <name evidence="2" type="ORF">ALO_20342</name>
</gene>
<keyword evidence="2" id="KW-0548">Nucleotidyltransferase</keyword>
<keyword evidence="2" id="KW-0695">RNA-directed DNA polymerase</keyword>
<dbReference type="CDD" id="cd01651">
    <property type="entry name" value="RT_G2_intron"/>
    <property type="match status" value="1"/>
</dbReference>
<dbReference type="GO" id="GO:0003964">
    <property type="term" value="F:RNA-directed DNA polymerase activity"/>
    <property type="evidence" value="ECO:0007669"/>
    <property type="project" value="UniProtKB-KW"/>
</dbReference>
<dbReference type="InterPro" id="IPR051083">
    <property type="entry name" value="GrpII_Intron_Splice-Mob/Def"/>
</dbReference>
<evidence type="ECO:0000259" key="1">
    <source>
        <dbReference type="PROSITE" id="PS50878"/>
    </source>
</evidence>
<keyword evidence="3" id="KW-1185">Reference proteome</keyword>
<dbReference type="PANTHER" id="PTHR34047">
    <property type="entry name" value="NUCLEAR INTRON MATURASE 1, MITOCHONDRIAL-RELATED"/>
    <property type="match status" value="1"/>
</dbReference>
<dbReference type="PANTHER" id="PTHR34047:SF8">
    <property type="entry name" value="PROTEIN YKFC"/>
    <property type="match status" value="1"/>
</dbReference>
<dbReference type="InterPro" id="IPR043502">
    <property type="entry name" value="DNA/RNA_pol_sf"/>
</dbReference>
<evidence type="ECO:0000313" key="2">
    <source>
        <dbReference type="EMBL" id="EGO62008.1"/>
    </source>
</evidence>
<feature type="non-terminal residue" evidence="2">
    <location>
        <position position="291"/>
    </location>
</feature>
<keyword evidence="2" id="KW-0808">Transferase</keyword>
<dbReference type="RefSeq" id="WP_004099483.1">
    <property type="nucleotide sequence ID" value="NZ_AFGF01000260.1"/>
</dbReference>
<dbReference type="EMBL" id="AFGF01000260">
    <property type="protein sequence ID" value="EGO62008.1"/>
    <property type="molecule type" value="Genomic_DNA"/>
</dbReference>
<reference evidence="2 3" key="1">
    <citation type="journal article" date="2011" name="EMBO J.">
        <title>Structural diversity of bacterial flagellar motors.</title>
        <authorList>
            <person name="Chen S."/>
            <person name="Beeby M."/>
            <person name="Murphy G.E."/>
            <person name="Leadbetter J.R."/>
            <person name="Hendrixson D.R."/>
            <person name="Briegel A."/>
            <person name="Li Z."/>
            <person name="Shi J."/>
            <person name="Tocheva E.I."/>
            <person name="Muller A."/>
            <person name="Dobro M.J."/>
            <person name="Jensen G.J."/>
        </authorList>
    </citation>
    <scope>NUCLEOTIDE SEQUENCE [LARGE SCALE GENOMIC DNA]</scope>
    <source>
        <strain evidence="2 3">DSM 6540</strain>
    </source>
</reference>
<dbReference type="eggNOG" id="COG3344">
    <property type="taxonomic scope" value="Bacteria"/>
</dbReference>
<evidence type="ECO:0000313" key="3">
    <source>
        <dbReference type="Proteomes" id="UP000003240"/>
    </source>
</evidence>
<accession>F7NPM3</accession>
<dbReference type="STRING" id="1009370.ALO_20342"/>
<comment type="caution">
    <text evidence="2">The sequence shown here is derived from an EMBL/GenBank/DDBJ whole genome shotgun (WGS) entry which is preliminary data.</text>
</comment>
<dbReference type="Proteomes" id="UP000003240">
    <property type="component" value="Unassembled WGS sequence"/>
</dbReference>
<name>F7NPM3_9FIRM</name>
<dbReference type="Pfam" id="PF00078">
    <property type="entry name" value="RVT_1"/>
    <property type="match status" value="1"/>
</dbReference>
<proteinExistence type="predicted"/>
<dbReference type="InterPro" id="IPR000477">
    <property type="entry name" value="RT_dom"/>
</dbReference>
<dbReference type="OrthoDB" id="9788687at2"/>
<dbReference type="PROSITE" id="PS50878">
    <property type="entry name" value="RT_POL"/>
    <property type="match status" value="1"/>
</dbReference>
<sequence>MGTKLERISERVAQNPKMVFTSLYHWIDDDLLKQCHREMNGRKATGVDKVTKDEYETKLEENLSNLVARLKRKNYRPQPSLRVYIPKTNGKMRPLGIAAYEDKLVQDALRRVLSAVFEGRLHDSMHGFRPNRNCHTALRALNTRIDQGRTNYIVDADIKGYFNNMEHSTILKLVKFRLADPNILWLIQKTLTAGVQEEGKWRATSKGAEQGNLASPIIANIYMHYALALWFDRIFKPTCRGECGLVIYADDFVATFQYKDEAERFLETVGNRFKEFGLELEPEKTRLIEFG</sequence>
<dbReference type="AlphaFoldDB" id="F7NPM3"/>